<evidence type="ECO:0000256" key="6">
    <source>
        <dbReference type="ARBA" id="ARBA00047939"/>
    </source>
</evidence>
<dbReference type="GO" id="GO:0051302">
    <property type="term" value="P:regulation of cell division"/>
    <property type="evidence" value="ECO:0007669"/>
    <property type="project" value="TreeGrafter"/>
</dbReference>
<reference evidence="10" key="1">
    <citation type="journal article" date="2020" name="Microbiol. Resour. Announc.">
        <title>Complete Genome Sequence of Geobacillus sp. Strain E55-1, Isolated from Mine Geyser in Japan.</title>
        <authorList>
            <person name="Miyazaki K."/>
            <person name="Hase E."/>
            <person name="Tokito N."/>
        </authorList>
    </citation>
    <scope>NUCLEOTIDE SEQUENCE [LARGE SCALE GENOMIC DNA]</scope>
    <source>
        <strain evidence="10">E55-1</strain>
    </source>
</reference>
<dbReference type="Gene3D" id="1.10.3290.10">
    <property type="entry name" value="Fido-like domain"/>
    <property type="match status" value="1"/>
</dbReference>
<dbReference type="Pfam" id="PF02661">
    <property type="entry name" value="Fic"/>
    <property type="match status" value="1"/>
</dbReference>
<keyword evidence="10" id="KW-1185">Reference proteome</keyword>
<keyword evidence="3" id="KW-0547">Nucleotide-binding</keyword>
<proteinExistence type="predicted"/>
<dbReference type="PROSITE" id="PS51459">
    <property type="entry name" value="FIDO"/>
    <property type="match status" value="1"/>
</dbReference>
<evidence type="ECO:0000256" key="7">
    <source>
        <dbReference type="ARBA" id="ARBA00048696"/>
    </source>
</evidence>
<accession>A0A679FPV3</accession>
<keyword evidence="4" id="KW-0067">ATP-binding</keyword>
<evidence type="ECO:0000313" key="9">
    <source>
        <dbReference type="EMBL" id="BBW97029.1"/>
    </source>
</evidence>
<dbReference type="GO" id="GO:0070733">
    <property type="term" value="F:AMPylase activity"/>
    <property type="evidence" value="ECO:0007669"/>
    <property type="project" value="UniProtKB-EC"/>
</dbReference>
<dbReference type="AlphaFoldDB" id="A0A679FPV3"/>
<keyword evidence="1" id="KW-0808">Transferase</keyword>
<evidence type="ECO:0000256" key="4">
    <source>
        <dbReference type="ARBA" id="ARBA00022840"/>
    </source>
</evidence>
<dbReference type="GO" id="GO:0005524">
    <property type="term" value="F:ATP binding"/>
    <property type="evidence" value="ECO:0007669"/>
    <property type="project" value="UniProtKB-KW"/>
</dbReference>
<name>A0A679FPV3_9BACL</name>
<dbReference type="EC" id="2.7.7.108" evidence="5"/>
<comment type="catalytic activity">
    <reaction evidence="7">
        <text>L-tyrosyl-[protein] + ATP = O-(5'-adenylyl)-L-tyrosyl-[protein] + diphosphate</text>
        <dbReference type="Rhea" id="RHEA:54288"/>
        <dbReference type="Rhea" id="RHEA-COMP:10136"/>
        <dbReference type="Rhea" id="RHEA-COMP:13846"/>
        <dbReference type="ChEBI" id="CHEBI:30616"/>
        <dbReference type="ChEBI" id="CHEBI:33019"/>
        <dbReference type="ChEBI" id="CHEBI:46858"/>
        <dbReference type="ChEBI" id="CHEBI:83624"/>
        <dbReference type="EC" id="2.7.7.108"/>
    </reaction>
</comment>
<dbReference type="EMBL" id="AP022557">
    <property type="protein sequence ID" value="BBW97029.1"/>
    <property type="molecule type" value="Genomic_DNA"/>
</dbReference>
<gene>
    <name evidence="9" type="ORF">GsuE55_18620</name>
</gene>
<organism evidence="9 10">
    <name type="scientific">Geobacillus subterraneus</name>
    <dbReference type="NCBI Taxonomy" id="129338"/>
    <lineage>
        <taxon>Bacteria</taxon>
        <taxon>Bacillati</taxon>
        <taxon>Bacillota</taxon>
        <taxon>Bacilli</taxon>
        <taxon>Bacillales</taxon>
        <taxon>Anoxybacillaceae</taxon>
        <taxon>Geobacillus</taxon>
    </lineage>
</organism>
<keyword evidence="2" id="KW-0548">Nucleotidyltransferase</keyword>
<dbReference type="SUPFAM" id="SSF140931">
    <property type="entry name" value="Fic-like"/>
    <property type="match status" value="1"/>
</dbReference>
<dbReference type="InterPro" id="IPR003812">
    <property type="entry name" value="Fido"/>
</dbReference>
<dbReference type="PANTHER" id="PTHR39560:SF1">
    <property type="entry name" value="PROTEIN ADENYLYLTRANSFERASE FIC-RELATED"/>
    <property type="match status" value="1"/>
</dbReference>
<feature type="domain" description="Fido" evidence="8">
    <location>
        <begin position="53"/>
        <end position="189"/>
    </location>
</feature>
<protein>
    <recommendedName>
        <fullName evidence="5">protein adenylyltransferase</fullName>
        <ecNumber evidence="5">2.7.7.108</ecNumber>
    </recommendedName>
</protein>
<evidence type="ECO:0000313" key="10">
    <source>
        <dbReference type="Proteomes" id="UP000501421"/>
    </source>
</evidence>
<evidence type="ECO:0000256" key="5">
    <source>
        <dbReference type="ARBA" id="ARBA00034531"/>
    </source>
</evidence>
<evidence type="ECO:0000256" key="2">
    <source>
        <dbReference type="ARBA" id="ARBA00022695"/>
    </source>
</evidence>
<evidence type="ECO:0000256" key="3">
    <source>
        <dbReference type="ARBA" id="ARBA00022741"/>
    </source>
</evidence>
<dbReference type="InterPro" id="IPR036597">
    <property type="entry name" value="Fido-like_dom_sf"/>
</dbReference>
<dbReference type="PANTHER" id="PTHR39560">
    <property type="entry name" value="PROTEIN ADENYLYLTRANSFERASE FIC-RELATED"/>
    <property type="match status" value="1"/>
</dbReference>
<dbReference type="RefSeq" id="WP_033843337.1">
    <property type="nucleotide sequence ID" value="NZ_AP022557.1"/>
</dbReference>
<comment type="catalytic activity">
    <reaction evidence="6">
        <text>L-threonyl-[protein] + ATP = 3-O-(5'-adenylyl)-L-threonyl-[protein] + diphosphate</text>
        <dbReference type="Rhea" id="RHEA:54292"/>
        <dbReference type="Rhea" id="RHEA-COMP:11060"/>
        <dbReference type="Rhea" id="RHEA-COMP:13847"/>
        <dbReference type="ChEBI" id="CHEBI:30013"/>
        <dbReference type="ChEBI" id="CHEBI:30616"/>
        <dbReference type="ChEBI" id="CHEBI:33019"/>
        <dbReference type="ChEBI" id="CHEBI:138113"/>
        <dbReference type="EC" id="2.7.7.108"/>
    </reaction>
</comment>
<evidence type="ECO:0000256" key="1">
    <source>
        <dbReference type="ARBA" id="ARBA00022679"/>
    </source>
</evidence>
<sequence length="212" mass="24872">MMQSKRSKYWYPGTEVLINNFNIRDPQKLETLERIITGERLAKLYLKPIYGNFDLKHLQAIHKFLFSDLYPFAGKMRDENIAKGGFSFANAQFIEESAKQLFKELANEKYLMGYDFEKFSERAAYYLAEINVLHPFREGNGRTQREFIRSLALKNGYSLEWNRIDGEELLSASIRSITDIQLLVNVLKKAIGNREPDRQLMRLFENARGIER</sequence>
<evidence type="ECO:0000259" key="8">
    <source>
        <dbReference type="PROSITE" id="PS51459"/>
    </source>
</evidence>
<dbReference type="Proteomes" id="UP000501421">
    <property type="component" value="Chromosome"/>
</dbReference>